<feature type="region of interest" description="Disordered" evidence="1">
    <location>
        <begin position="49"/>
        <end position="76"/>
    </location>
</feature>
<evidence type="ECO:0000313" key="2">
    <source>
        <dbReference type="EMBL" id="KIQ16723.1"/>
    </source>
</evidence>
<evidence type="ECO:0000313" key="3">
    <source>
        <dbReference type="Proteomes" id="UP000032067"/>
    </source>
</evidence>
<evidence type="ECO:0000256" key="1">
    <source>
        <dbReference type="SAM" id="MobiDB-lite"/>
    </source>
</evidence>
<dbReference type="RefSeq" id="WP_042582617.1">
    <property type="nucleotide sequence ID" value="NZ_JXQQ01000132.1"/>
</dbReference>
<comment type="caution">
    <text evidence="2">The sequence shown here is derived from an EMBL/GenBank/DDBJ whole genome shotgun (WGS) entry which is preliminary data.</text>
</comment>
<proteinExistence type="predicted"/>
<dbReference type="AlphaFoldDB" id="A0A0D0KJF1"/>
<gene>
    <name evidence="2" type="ORF">RT97_30575</name>
</gene>
<sequence length="76" mass="8239">MLLPGRGFGGKHASGRVSLANLDEYDYADIGRSLRKLALEYFAVFEKENGGGKEGKEGKGRNAKTAVTKPLKRGKK</sequence>
<organism evidence="2 3">
    <name type="scientific">Variovorax paradoxus</name>
    <dbReference type="NCBI Taxonomy" id="34073"/>
    <lineage>
        <taxon>Bacteria</taxon>
        <taxon>Pseudomonadati</taxon>
        <taxon>Pseudomonadota</taxon>
        <taxon>Betaproteobacteria</taxon>
        <taxon>Burkholderiales</taxon>
        <taxon>Comamonadaceae</taxon>
        <taxon>Variovorax</taxon>
    </lineage>
</organism>
<name>A0A0D0KJF1_VARPD</name>
<dbReference type="EMBL" id="JXQQ01000132">
    <property type="protein sequence ID" value="KIQ16723.1"/>
    <property type="molecule type" value="Genomic_DNA"/>
</dbReference>
<protein>
    <submittedName>
        <fullName evidence="2">Uncharacterized protein</fullName>
    </submittedName>
</protein>
<dbReference type="OrthoDB" id="9803354at2"/>
<dbReference type="InterPro" id="IPR015422">
    <property type="entry name" value="PyrdxlP-dep_Trfase_small"/>
</dbReference>
<feature type="compositionally biased region" description="Basic and acidic residues" evidence="1">
    <location>
        <begin position="49"/>
        <end position="60"/>
    </location>
</feature>
<reference evidence="2 3" key="1">
    <citation type="submission" date="2014-12" db="EMBL/GenBank/DDBJ databases">
        <title>16Stimator: statistical estimation of ribosomal gene copy numbers from draft genome assemblies.</title>
        <authorList>
            <person name="Perisin M.A."/>
            <person name="Vetter M."/>
            <person name="Gilbert J.A."/>
            <person name="Bergelson J."/>
        </authorList>
    </citation>
    <scope>NUCLEOTIDE SEQUENCE [LARGE SCALE GENOMIC DNA]</scope>
    <source>
        <strain evidence="2 3">MEDvA23</strain>
    </source>
</reference>
<dbReference type="Proteomes" id="UP000032067">
    <property type="component" value="Unassembled WGS sequence"/>
</dbReference>
<dbReference type="Gene3D" id="3.90.1150.10">
    <property type="entry name" value="Aspartate Aminotransferase, domain 1"/>
    <property type="match status" value="1"/>
</dbReference>
<accession>A0A0D0KJF1</accession>